<dbReference type="EMBL" id="QGKX02001521">
    <property type="protein sequence ID" value="KAF3506961.1"/>
    <property type="molecule type" value="Genomic_DNA"/>
</dbReference>
<dbReference type="PANTHER" id="PTHR46872">
    <property type="entry name" value="DNA BINDING PROTEIN"/>
    <property type="match status" value="1"/>
</dbReference>
<dbReference type="AlphaFoldDB" id="A0A8S9NY67"/>
<evidence type="ECO:0008006" key="4">
    <source>
        <dbReference type="Google" id="ProtNLM"/>
    </source>
</evidence>
<protein>
    <recommendedName>
        <fullName evidence="4">ELM2 domain-containing protein</fullName>
    </recommendedName>
</protein>
<evidence type="ECO:0000313" key="2">
    <source>
        <dbReference type="EMBL" id="KAF3506961.1"/>
    </source>
</evidence>
<proteinExistence type="predicted"/>
<organism evidence="2 3">
    <name type="scientific">Brassica cretica</name>
    <name type="common">Mustard</name>
    <dbReference type="NCBI Taxonomy" id="69181"/>
    <lineage>
        <taxon>Eukaryota</taxon>
        <taxon>Viridiplantae</taxon>
        <taxon>Streptophyta</taxon>
        <taxon>Embryophyta</taxon>
        <taxon>Tracheophyta</taxon>
        <taxon>Spermatophyta</taxon>
        <taxon>Magnoliopsida</taxon>
        <taxon>eudicotyledons</taxon>
        <taxon>Gunneridae</taxon>
        <taxon>Pentapetalae</taxon>
        <taxon>rosids</taxon>
        <taxon>malvids</taxon>
        <taxon>Brassicales</taxon>
        <taxon>Brassicaceae</taxon>
        <taxon>Brassiceae</taxon>
        <taxon>Brassica</taxon>
    </lineage>
</organism>
<evidence type="ECO:0000256" key="1">
    <source>
        <dbReference type="SAM" id="MobiDB-lite"/>
    </source>
</evidence>
<sequence length="549" mass="61693">MSVLIGTYTVRLEMGFKRPLDDNKFHELPFKHSRQLGFNDKSMQFEESSQSTLATVDEGDLLKPQGGETFDEESSFAYLGLDVEGCIDPVMEDCHREDATHSPRTFAPVETFYSFLLDQPARKQVPIGPDHQAMIHEWEGSLNGNLEPLGTESREDMVKVLGSEKFRDMGFCDMGEEVAQRWCDEDALLFHEIVYSYPVTLGQNFWKHLEAVFLSRTKHEIVSYYFNVFVPRRRAVQNRSLILDIDSDDDEWHGGSGGGPLSTQYVEEDGEEEDFAVESPLHQETEKFNEKVHPLHQEEVGSISDNDEDDTREGGSGLCDEHKMNAGTVQRKKRLVLEMNRRKSKECKDLKVSTKLSSKIFGHDSWIMGKQGKKQLCRQHHFIYLWSGVCPVPEGSLFPLIFFSFCLFYFDPNPKTRCVLFWFVGVSPETCVVKGETHGVLGGAISGAPLTATACGSVGDLLHLGSTVRCDGDPNGGVMRRLVKMVLVLGSRGKRVGGFVSPEESTGGRTLQWVHGGARISVRVLSRFMAKERILNFDGGRFSPDLRLA</sequence>
<reference evidence="2" key="1">
    <citation type="submission" date="2019-12" db="EMBL/GenBank/DDBJ databases">
        <title>Genome sequencing and annotation of Brassica cretica.</title>
        <authorList>
            <person name="Studholme D.J."/>
            <person name="Sarris P."/>
        </authorList>
    </citation>
    <scope>NUCLEOTIDE SEQUENCE</scope>
    <source>
        <strain evidence="2">PFS-109/04</strain>
        <tissue evidence="2">Leaf</tissue>
    </source>
</reference>
<dbReference type="PANTHER" id="PTHR46872:SF16">
    <property type="entry name" value="ELM2 DOMAIN-CONTAINING PROTEIN"/>
    <property type="match status" value="1"/>
</dbReference>
<gene>
    <name evidence="2" type="ORF">F2Q69_00007944</name>
</gene>
<feature type="non-terminal residue" evidence="2">
    <location>
        <position position="1"/>
    </location>
</feature>
<feature type="region of interest" description="Disordered" evidence="1">
    <location>
        <begin position="282"/>
        <end position="322"/>
    </location>
</feature>
<accession>A0A8S9NY67</accession>
<name>A0A8S9NY67_BRACR</name>
<comment type="caution">
    <text evidence="2">The sequence shown here is derived from an EMBL/GenBank/DDBJ whole genome shotgun (WGS) entry which is preliminary data.</text>
</comment>
<dbReference type="Proteomes" id="UP000712600">
    <property type="component" value="Unassembled WGS sequence"/>
</dbReference>
<feature type="compositionally biased region" description="Basic and acidic residues" evidence="1">
    <location>
        <begin position="282"/>
        <end position="299"/>
    </location>
</feature>
<evidence type="ECO:0000313" key="3">
    <source>
        <dbReference type="Proteomes" id="UP000712600"/>
    </source>
</evidence>